<name>G7YXA0_CLOSI</name>
<dbReference type="Proteomes" id="UP000008909">
    <property type="component" value="Unassembled WGS sequence"/>
</dbReference>
<gene>
    <name evidence="1" type="ORF">CLF_112924</name>
</gene>
<organism evidence="1 2">
    <name type="scientific">Clonorchis sinensis</name>
    <name type="common">Chinese liver fluke</name>
    <dbReference type="NCBI Taxonomy" id="79923"/>
    <lineage>
        <taxon>Eukaryota</taxon>
        <taxon>Metazoa</taxon>
        <taxon>Spiralia</taxon>
        <taxon>Lophotrochozoa</taxon>
        <taxon>Platyhelminthes</taxon>
        <taxon>Trematoda</taxon>
        <taxon>Digenea</taxon>
        <taxon>Opisthorchiida</taxon>
        <taxon>Opisthorchiata</taxon>
        <taxon>Opisthorchiidae</taxon>
        <taxon>Clonorchis</taxon>
    </lineage>
</organism>
<sequence length="169" mass="19365">MRYVLGKSMGRSFCTTKTGGLNGRGKVRVCTFTAGINYEKLGVARHKNHRSPELYLVVAAERARLDQQDEENRFRRFHLLCCIIITDNMPQDLPLRRLHGQRTPATKKQKCKENDGDTKSKKCCSWIVPYIEALDESGDVIRAVRTDSSTISVHNVFAHKWFLWDGHTD</sequence>
<dbReference type="AlphaFoldDB" id="G7YXA0"/>
<dbReference type="EMBL" id="DF144864">
    <property type="protein sequence ID" value="GAA57580.1"/>
    <property type="molecule type" value="Genomic_DNA"/>
</dbReference>
<proteinExistence type="predicted"/>
<reference key="2">
    <citation type="submission" date="2011-10" db="EMBL/GenBank/DDBJ databases">
        <title>The genome and transcriptome sequence of Clonorchis sinensis provide insights into the carcinogenic liver fluke.</title>
        <authorList>
            <person name="Wang X."/>
            <person name="Huang Y."/>
            <person name="Chen W."/>
            <person name="Liu H."/>
            <person name="Guo L."/>
            <person name="Chen Y."/>
            <person name="Luo F."/>
            <person name="Zhou W."/>
            <person name="Sun J."/>
            <person name="Mao Q."/>
            <person name="Liang P."/>
            <person name="Zhou C."/>
            <person name="Tian Y."/>
            <person name="Men J."/>
            <person name="Lv X."/>
            <person name="Huang L."/>
            <person name="Zhou J."/>
            <person name="Hu Y."/>
            <person name="Li R."/>
            <person name="Zhang F."/>
            <person name="Lei H."/>
            <person name="Li X."/>
            <person name="Hu X."/>
            <person name="Liang C."/>
            <person name="Xu J."/>
            <person name="Wu Z."/>
            <person name="Yu X."/>
        </authorList>
    </citation>
    <scope>NUCLEOTIDE SEQUENCE</scope>
    <source>
        <strain>Henan</strain>
    </source>
</reference>
<evidence type="ECO:0000313" key="2">
    <source>
        <dbReference type="Proteomes" id="UP000008909"/>
    </source>
</evidence>
<protein>
    <submittedName>
        <fullName evidence="1">Uncharacterized protein</fullName>
    </submittedName>
</protein>
<keyword evidence="2" id="KW-1185">Reference proteome</keyword>
<evidence type="ECO:0000313" key="1">
    <source>
        <dbReference type="EMBL" id="GAA57580.1"/>
    </source>
</evidence>
<accession>G7YXA0</accession>
<reference evidence="1" key="1">
    <citation type="journal article" date="2011" name="Genome Biol.">
        <title>The draft genome of the carcinogenic human liver fluke Clonorchis sinensis.</title>
        <authorList>
            <person name="Wang X."/>
            <person name="Chen W."/>
            <person name="Huang Y."/>
            <person name="Sun J."/>
            <person name="Men J."/>
            <person name="Liu H."/>
            <person name="Luo F."/>
            <person name="Guo L."/>
            <person name="Lv X."/>
            <person name="Deng C."/>
            <person name="Zhou C."/>
            <person name="Fan Y."/>
            <person name="Li X."/>
            <person name="Huang L."/>
            <person name="Hu Y."/>
            <person name="Liang C."/>
            <person name="Hu X."/>
            <person name="Xu J."/>
            <person name="Yu X."/>
        </authorList>
    </citation>
    <scope>NUCLEOTIDE SEQUENCE [LARGE SCALE GENOMIC DNA]</scope>
    <source>
        <strain evidence="1">Henan</strain>
    </source>
</reference>